<dbReference type="EMBL" id="BGPR01001280">
    <property type="protein sequence ID" value="GBM49996.1"/>
    <property type="molecule type" value="Genomic_DNA"/>
</dbReference>
<organism evidence="1 2">
    <name type="scientific">Araneus ventricosus</name>
    <name type="common">Orbweaver spider</name>
    <name type="synonym">Epeira ventricosa</name>
    <dbReference type="NCBI Taxonomy" id="182803"/>
    <lineage>
        <taxon>Eukaryota</taxon>
        <taxon>Metazoa</taxon>
        <taxon>Ecdysozoa</taxon>
        <taxon>Arthropoda</taxon>
        <taxon>Chelicerata</taxon>
        <taxon>Arachnida</taxon>
        <taxon>Araneae</taxon>
        <taxon>Araneomorphae</taxon>
        <taxon>Entelegynae</taxon>
        <taxon>Araneoidea</taxon>
        <taxon>Araneidae</taxon>
        <taxon>Araneus</taxon>
    </lineage>
</organism>
<evidence type="ECO:0000313" key="2">
    <source>
        <dbReference type="Proteomes" id="UP000499080"/>
    </source>
</evidence>
<keyword evidence="2" id="KW-1185">Reference proteome</keyword>
<sequence>MRARLLKKDCCTKSAALIRSKTPFLGFTSRRHRETINAFDFRRLVSGRLRQRGQVLLLIASSKSYRYFHGHYAAGCVPGIQSGSADRFLRYSARDPADSVGSTSGDVFKNWRLHQWFRNRFQERLNLPASGLPSHYVMQSELN</sequence>
<proteinExistence type="predicted"/>
<protein>
    <submittedName>
        <fullName evidence="1">Uncharacterized protein</fullName>
    </submittedName>
</protein>
<gene>
    <name evidence="1" type="ORF">AVEN_210104_1</name>
</gene>
<name>A0A4Y2GB26_ARAVE</name>
<dbReference type="Proteomes" id="UP000499080">
    <property type="component" value="Unassembled WGS sequence"/>
</dbReference>
<dbReference type="AlphaFoldDB" id="A0A4Y2GB26"/>
<reference evidence="1 2" key="1">
    <citation type="journal article" date="2019" name="Sci. Rep.">
        <title>Orb-weaving spider Araneus ventricosus genome elucidates the spidroin gene catalogue.</title>
        <authorList>
            <person name="Kono N."/>
            <person name="Nakamura H."/>
            <person name="Ohtoshi R."/>
            <person name="Moran D.A.P."/>
            <person name="Shinohara A."/>
            <person name="Yoshida Y."/>
            <person name="Fujiwara M."/>
            <person name="Mori M."/>
            <person name="Tomita M."/>
            <person name="Arakawa K."/>
        </authorList>
    </citation>
    <scope>NUCLEOTIDE SEQUENCE [LARGE SCALE GENOMIC DNA]</scope>
</reference>
<comment type="caution">
    <text evidence="1">The sequence shown here is derived from an EMBL/GenBank/DDBJ whole genome shotgun (WGS) entry which is preliminary data.</text>
</comment>
<accession>A0A4Y2GB26</accession>
<evidence type="ECO:0000313" key="1">
    <source>
        <dbReference type="EMBL" id="GBM49996.1"/>
    </source>
</evidence>